<dbReference type="PRINTS" id="PR00457">
    <property type="entry name" value="ANPEROXIDASE"/>
</dbReference>
<dbReference type="OrthoDB" id="823504at2759"/>
<keyword evidence="2" id="KW-0732">Signal</keyword>
<dbReference type="GO" id="GO:0020037">
    <property type="term" value="F:heme binding"/>
    <property type="evidence" value="ECO:0007669"/>
    <property type="project" value="InterPro"/>
</dbReference>
<feature type="signal peptide" evidence="2">
    <location>
        <begin position="1"/>
        <end position="22"/>
    </location>
</feature>
<dbReference type="InterPro" id="IPR037120">
    <property type="entry name" value="Haem_peroxidase_sf_animal"/>
</dbReference>
<keyword evidence="1" id="KW-0349">Heme</keyword>
<protein>
    <submittedName>
        <fullName evidence="3">Uncharacterized protein</fullName>
    </submittedName>
</protein>
<accession>A0A7M5XJN1</accession>
<keyword evidence="1" id="KW-0408">Iron</keyword>
<evidence type="ECO:0000256" key="1">
    <source>
        <dbReference type="PIRSR" id="PIRSR619791-2"/>
    </source>
</evidence>
<feature type="chain" id="PRO_5029446346" evidence="2">
    <location>
        <begin position="23"/>
        <end position="617"/>
    </location>
</feature>
<dbReference type="Proteomes" id="UP000594262">
    <property type="component" value="Unplaced"/>
</dbReference>
<proteinExistence type="predicted"/>
<dbReference type="GO" id="GO:0006979">
    <property type="term" value="P:response to oxidative stress"/>
    <property type="evidence" value="ECO:0007669"/>
    <property type="project" value="InterPro"/>
</dbReference>
<sequence>MVSPKLLITIFLMFFCINKCAPSTLPVSDSTLDAKYGDPYQDCVDVNVCYNCRGTGGRDQFQTMDGSCNNLANPSYGAAPTKHKRYLPAQYLVGTTGYPRGFPPNSNMKSGHEVARKAFQSVEKFEGNNNQPHKTSILFMTFGQFIDHDITGTDKAPTGGCDVTCKGATGGIEHQYPCNPIYKDQSSTGAKRCTKLTRTQAACRSSSTEIREQVNFLTSFIDGSAVYGSSDKKMQFLRTNDGSGKLRTTTGDLLPEDEYNNEPCNNEGFEGCFATGDKRGSENPALAGLHTLWVREHNRIATELKELNKYWSGSKIFWTTRKIVAAEMQNILLNEWLPMLFDTNDIDGYDTDVDPSISNVFAHSVFRFGHTLVPDKFPLYDNNFNPYAAKPILTLREGFHHINPIKNHGIEPIMYGLIGNESETFDTKFAQAISRHLFIPLGEGGLADLTAINIHRGRDHGLPPYNEWRQFCGFSKLKDWDDLNGDMESETIKNLKKVYTSVEEIDIFVGGIGEKPVHEKVIGKTFGCIMKKQFKDLFKGDRYFYTNYVFDYPQTTSIGKVTMRQVLCDNLKGVVSLHANPFVPFDDGYHTRHACQTDYRDPHYEGANLDLWKDITY</sequence>
<dbReference type="Gene3D" id="1.10.640.10">
    <property type="entry name" value="Haem peroxidase domain superfamily, animal type"/>
    <property type="match status" value="1"/>
</dbReference>
<keyword evidence="4" id="KW-1185">Reference proteome</keyword>
<evidence type="ECO:0000313" key="4">
    <source>
        <dbReference type="Proteomes" id="UP000594262"/>
    </source>
</evidence>
<evidence type="ECO:0000313" key="3">
    <source>
        <dbReference type="EnsemblMetazoa" id="CLYHEMP024733.1"/>
    </source>
</evidence>
<dbReference type="SUPFAM" id="SSF48113">
    <property type="entry name" value="Heme-dependent peroxidases"/>
    <property type="match status" value="1"/>
</dbReference>
<dbReference type="GO" id="GO:0046872">
    <property type="term" value="F:metal ion binding"/>
    <property type="evidence" value="ECO:0007669"/>
    <property type="project" value="UniProtKB-KW"/>
</dbReference>
<dbReference type="InterPro" id="IPR010255">
    <property type="entry name" value="Haem_peroxidase_sf"/>
</dbReference>
<dbReference type="GO" id="GO:0004601">
    <property type="term" value="F:peroxidase activity"/>
    <property type="evidence" value="ECO:0007669"/>
    <property type="project" value="InterPro"/>
</dbReference>
<dbReference type="PROSITE" id="PS50292">
    <property type="entry name" value="PEROXIDASE_3"/>
    <property type="match status" value="1"/>
</dbReference>
<evidence type="ECO:0000256" key="2">
    <source>
        <dbReference type="SAM" id="SignalP"/>
    </source>
</evidence>
<dbReference type="EnsemblMetazoa" id="CLYHEMT024733.1">
    <property type="protein sequence ID" value="CLYHEMP024733.1"/>
    <property type="gene ID" value="CLYHEMG024733"/>
</dbReference>
<feature type="binding site" description="axial binding residue" evidence="1">
    <location>
        <position position="370"/>
    </location>
    <ligand>
        <name>heme b</name>
        <dbReference type="ChEBI" id="CHEBI:60344"/>
    </ligand>
    <ligandPart>
        <name>Fe</name>
        <dbReference type="ChEBI" id="CHEBI:18248"/>
    </ligandPart>
</feature>
<reference evidence="3" key="1">
    <citation type="submission" date="2021-01" db="UniProtKB">
        <authorList>
            <consortium name="EnsemblMetazoa"/>
        </authorList>
    </citation>
    <scope>IDENTIFICATION</scope>
</reference>
<organism evidence="3 4">
    <name type="scientific">Clytia hemisphaerica</name>
    <dbReference type="NCBI Taxonomy" id="252671"/>
    <lineage>
        <taxon>Eukaryota</taxon>
        <taxon>Metazoa</taxon>
        <taxon>Cnidaria</taxon>
        <taxon>Hydrozoa</taxon>
        <taxon>Hydroidolina</taxon>
        <taxon>Leptothecata</taxon>
        <taxon>Obeliida</taxon>
        <taxon>Clytiidae</taxon>
        <taxon>Clytia</taxon>
    </lineage>
</organism>
<dbReference type="Pfam" id="PF03098">
    <property type="entry name" value="An_peroxidase"/>
    <property type="match status" value="1"/>
</dbReference>
<dbReference type="AlphaFoldDB" id="A0A7M5XJN1"/>
<dbReference type="PANTHER" id="PTHR11475:SF143">
    <property type="entry name" value="PUTATIVE-RELATED"/>
    <property type="match status" value="1"/>
</dbReference>
<keyword evidence="1" id="KW-0479">Metal-binding</keyword>
<dbReference type="InterPro" id="IPR019791">
    <property type="entry name" value="Haem_peroxidase_animal"/>
</dbReference>
<dbReference type="CDD" id="cd09823">
    <property type="entry name" value="peroxinectin_like"/>
    <property type="match status" value="1"/>
</dbReference>
<name>A0A7M5XJN1_9CNID</name>
<dbReference type="PANTHER" id="PTHR11475">
    <property type="entry name" value="OXIDASE/PEROXIDASE"/>
    <property type="match status" value="1"/>
</dbReference>